<organism evidence="2">
    <name type="scientific">Treponema denticola OTK</name>
    <dbReference type="NCBI Taxonomy" id="999434"/>
    <lineage>
        <taxon>Bacteria</taxon>
        <taxon>Pseudomonadati</taxon>
        <taxon>Spirochaetota</taxon>
        <taxon>Spirochaetia</taxon>
        <taxon>Spirochaetales</taxon>
        <taxon>Treponemataceae</taxon>
        <taxon>Treponema</taxon>
    </lineage>
</organism>
<dbReference type="Pfam" id="PF00535">
    <property type="entry name" value="Glycos_transf_2"/>
    <property type="match status" value="1"/>
</dbReference>
<dbReference type="SUPFAM" id="SSF53448">
    <property type="entry name" value="Nucleotide-diphospho-sugar transferases"/>
    <property type="match status" value="1"/>
</dbReference>
<dbReference type="GO" id="GO:0016758">
    <property type="term" value="F:hexosyltransferase activity"/>
    <property type="evidence" value="ECO:0007669"/>
    <property type="project" value="UniProtKB-ARBA"/>
</dbReference>
<dbReference type="PATRIC" id="fig|999434.4.peg.2602"/>
<evidence type="ECO:0000259" key="1">
    <source>
        <dbReference type="Pfam" id="PF00535"/>
    </source>
</evidence>
<gene>
    <name evidence="2" type="ORF">HMPREF9723_02498</name>
</gene>
<dbReference type="InterPro" id="IPR001173">
    <property type="entry name" value="Glyco_trans_2-like"/>
</dbReference>
<dbReference type="Gene3D" id="3.90.550.10">
    <property type="entry name" value="Spore Coat Polysaccharide Biosynthesis Protein SpsA, Chain A"/>
    <property type="match status" value="1"/>
</dbReference>
<comment type="caution">
    <text evidence="2">The sequence shown here is derived from an EMBL/GenBank/DDBJ whole genome shotgun (WGS) entry which is preliminary data.</text>
</comment>
<dbReference type="PANTHER" id="PTHR22916:SF3">
    <property type="entry name" value="UDP-GLCNAC:BETAGAL BETA-1,3-N-ACETYLGLUCOSAMINYLTRANSFERASE-LIKE PROTEIN 1"/>
    <property type="match status" value="1"/>
</dbReference>
<dbReference type="AlphaFoldDB" id="A0A0F6MM33"/>
<sequence>MPRVSIVLPTFNGSKYIAESLTSIINQTFTDWELIVVNDCSTDNTLNIINEFSLKDNRIKVFTNKTNLKLPASLNEGFKHASGMYYTWTSDDNRYKANALEEMVKILDVNPELGLLYCNMDIINETGEVIASSNTISPPRNIVNYNVVGACFMYRASIAKKIGEYEPNFFLAEDYEYWLRFFFNSNIDGCNLNLYEYRQHDKSLTSSNRGQQILLQRARVKYKYIAQFLDNIFDLVTLHGLYCELVCNGIALTKKDIDIFKSKDKNVRRWFKAFVFYKNHKHIGTILYKNFNFELPDGIFNFIKLPESSLMKVANIVKKVVKCILPYGFVRIIQKIKRH</sequence>
<proteinExistence type="predicted"/>
<protein>
    <recommendedName>
        <fullName evidence="1">Glycosyltransferase 2-like domain-containing protein</fullName>
    </recommendedName>
</protein>
<dbReference type="RefSeq" id="WP_002693690.1">
    <property type="nucleotide sequence ID" value="NZ_CM001797.1"/>
</dbReference>
<dbReference type="HOGENOM" id="CLU_025996_25_4_12"/>
<dbReference type="InterPro" id="IPR029044">
    <property type="entry name" value="Nucleotide-diphossugar_trans"/>
</dbReference>
<feature type="domain" description="Glycosyltransferase 2-like" evidence="1">
    <location>
        <begin position="5"/>
        <end position="162"/>
    </location>
</feature>
<dbReference type="EMBL" id="AGDY01000010">
    <property type="protein sequence ID" value="EMB19801.1"/>
    <property type="molecule type" value="Genomic_DNA"/>
</dbReference>
<dbReference type="PANTHER" id="PTHR22916">
    <property type="entry name" value="GLYCOSYLTRANSFERASE"/>
    <property type="match status" value="1"/>
</dbReference>
<name>A0A0F6MM33_TREDN</name>
<reference evidence="2" key="1">
    <citation type="submission" date="2012-01" db="EMBL/GenBank/DDBJ databases">
        <title>The Genome Sequence of Treponema denticola OTK.</title>
        <authorList>
            <consortium name="The Broad Institute Genome Sequencing Platform"/>
            <person name="Earl A."/>
            <person name="Ward D."/>
            <person name="Feldgarden M."/>
            <person name="Gevers D."/>
            <person name="Blanton J.M."/>
            <person name="Fenno C.J."/>
            <person name="Baranova O.V."/>
            <person name="Mathney J."/>
            <person name="Dewhirst F.E."/>
            <person name="Izard J."/>
            <person name="Young S.K."/>
            <person name="Zeng Q."/>
            <person name="Gargeya S."/>
            <person name="Fitzgerald M."/>
            <person name="Haas B."/>
            <person name="Abouelleil A."/>
            <person name="Alvarado L."/>
            <person name="Arachchi H.M."/>
            <person name="Berlin A."/>
            <person name="Chapman S.B."/>
            <person name="Gearin G."/>
            <person name="Goldberg J."/>
            <person name="Griggs A."/>
            <person name="Gujja S."/>
            <person name="Hansen M."/>
            <person name="Heiman D."/>
            <person name="Howarth C."/>
            <person name="Larimer J."/>
            <person name="Lui A."/>
            <person name="MacDonald P.J.P."/>
            <person name="McCowen C."/>
            <person name="Montmayeur A."/>
            <person name="Murphy C."/>
            <person name="Neiman D."/>
            <person name="Pearson M."/>
            <person name="Priest M."/>
            <person name="Roberts A."/>
            <person name="Saif S."/>
            <person name="Shea T."/>
            <person name="Sisk P."/>
            <person name="Stolte C."/>
            <person name="Sykes S."/>
            <person name="Wortman J."/>
            <person name="Nusbaum C."/>
            <person name="Birren B."/>
        </authorList>
    </citation>
    <scope>NUCLEOTIDE SEQUENCE [LARGE SCALE GENOMIC DNA]</scope>
    <source>
        <strain evidence="2">OTK</strain>
    </source>
</reference>
<dbReference type="Proteomes" id="UP000011701">
    <property type="component" value="Chromosome"/>
</dbReference>
<evidence type="ECO:0000313" key="2">
    <source>
        <dbReference type="EMBL" id="EMB19801.1"/>
    </source>
</evidence>
<accession>A0A0F6MM33</accession>